<gene>
    <name evidence="1" type="ORF">NE237_019972</name>
</gene>
<comment type="caution">
    <text evidence="1">The sequence shown here is derived from an EMBL/GenBank/DDBJ whole genome shotgun (WGS) entry which is preliminary data.</text>
</comment>
<protein>
    <submittedName>
        <fullName evidence="1">Uncharacterized protein</fullName>
    </submittedName>
</protein>
<reference evidence="1" key="1">
    <citation type="journal article" date="2023" name="Plant J.">
        <title>The genome of the king protea, Protea cynaroides.</title>
        <authorList>
            <person name="Chang J."/>
            <person name="Duong T.A."/>
            <person name="Schoeman C."/>
            <person name="Ma X."/>
            <person name="Roodt D."/>
            <person name="Barker N."/>
            <person name="Li Z."/>
            <person name="Van de Peer Y."/>
            <person name="Mizrachi E."/>
        </authorList>
    </citation>
    <scope>NUCLEOTIDE SEQUENCE</scope>
    <source>
        <tissue evidence="1">Young leaves</tissue>
    </source>
</reference>
<dbReference type="AlphaFoldDB" id="A0A9Q0K266"/>
<evidence type="ECO:0000313" key="2">
    <source>
        <dbReference type="Proteomes" id="UP001141806"/>
    </source>
</evidence>
<evidence type="ECO:0000313" key="1">
    <source>
        <dbReference type="EMBL" id="KAJ4960062.1"/>
    </source>
</evidence>
<keyword evidence="2" id="KW-1185">Reference proteome</keyword>
<accession>A0A9Q0K266</accession>
<proteinExistence type="predicted"/>
<dbReference type="EMBL" id="JAMYWD010000009">
    <property type="protein sequence ID" value="KAJ4960062.1"/>
    <property type="molecule type" value="Genomic_DNA"/>
</dbReference>
<organism evidence="1 2">
    <name type="scientific">Protea cynaroides</name>
    <dbReference type="NCBI Taxonomy" id="273540"/>
    <lineage>
        <taxon>Eukaryota</taxon>
        <taxon>Viridiplantae</taxon>
        <taxon>Streptophyta</taxon>
        <taxon>Embryophyta</taxon>
        <taxon>Tracheophyta</taxon>
        <taxon>Spermatophyta</taxon>
        <taxon>Magnoliopsida</taxon>
        <taxon>Proteales</taxon>
        <taxon>Proteaceae</taxon>
        <taxon>Protea</taxon>
    </lineage>
</organism>
<name>A0A9Q0K266_9MAGN</name>
<dbReference type="Proteomes" id="UP001141806">
    <property type="component" value="Unassembled WGS sequence"/>
</dbReference>
<sequence length="303" mass="34073">MFHVQTLLSFNRLNSTILHPQASAIDHIHWVHVFFYIRRRRQLAYLCEPSPTFNIPATTIRKLLKFPSQKATTDGLHVQQGDYVDQFSNSLKETGRSTGYASAQRTELFVTTSVCLHGWPPPTLVSLYCSLSAIVSLAGDSHSNQLLSATQYHYSSTSHLFQKDGADENSTAVSKNLSESIIAFKLREPLVDRNKPLKPPNRNLISLISLKLSAISLLAVVSSLESCRGFLQCDNNAVNTVQFYKNVFRNRGAQAWFLYHPPPQQIRQSLITPSYSISVLSLSPEYRWSSVSDDRGEESQLVL</sequence>